<dbReference type="Pfam" id="PF13439">
    <property type="entry name" value="Glyco_transf_4"/>
    <property type="match status" value="1"/>
</dbReference>
<dbReference type="Gene3D" id="3.40.50.2000">
    <property type="entry name" value="Glycogen Phosphorylase B"/>
    <property type="match status" value="2"/>
</dbReference>
<feature type="domain" description="Glycosyltransferase subfamily 4-like N-terminal" evidence="2">
    <location>
        <begin position="26"/>
        <end position="187"/>
    </location>
</feature>
<dbReference type="EMBL" id="JBAFSM010000034">
    <property type="protein sequence ID" value="MEG3438748.1"/>
    <property type="molecule type" value="Genomic_DNA"/>
</dbReference>
<dbReference type="SUPFAM" id="SSF53756">
    <property type="entry name" value="UDP-Glycosyltransferase/glycogen phosphorylase"/>
    <property type="match status" value="1"/>
</dbReference>
<organism evidence="3 4">
    <name type="scientific">Pannus brasiliensis CCIBt3594</name>
    <dbReference type="NCBI Taxonomy" id="1427578"/>
    <lineage>
        <taxon>Bacteria</taxon>
        <taxon>Bacillati</taxon>
        <taxon>Cyanobacteriota</taxon>
        <taxon>Cyanophyceae</taxon>
        <taxon>Oscillatoriophycideae</taxon>
        <taxon>Chroococcales</taxon>
        <taxon>Microcystaceae</taxon>
        <taxon>Pannus</taxon>
    </lineage>
</organism>
<keyword evidence="4" id="KW-1185">Reference proteome</keyword>
<feature type="domain" description="Glycosyl transferase family 1" evidence="1">
    <location>
        <begin position="201"/>
        <end position="353"/>
    </location>
</feature>
<name>A0AAW9QNT7_9CHRO</name>
<protein>
    <submittedName>
        <fullName evidence="3">Glycosyltransferase family 4 protein</fullName>
    </submittedName>
</protein>
<proteinExistence type="predicted"/>
<dbReference type="Proteomes" id="UP001328733">
    <property type="component" value="Unassembled WGS sequence"/>
</dbReference>
<dbReference type="InterPro" id="IPR001296">
    <property type="entry name" value="Glyco_trans_1"/>
</dbReference>
<evidence type="ECO:0000313" key="3">
    <source>
        <dbReference type="EMBL" id="MEG3438748.1"/>
    </source>
</evidence>
<dbReference type="PANTHER" id="PTHR12526">
    <property type="entry name" value="GLYCOSYLTRANSFERASE"/>
    <property type="match status" value="1"/>
</dbReference>
<dbReference type="InterPro" id="IPR028098">
    <property type="entry name" value="Glyco_trans_4-like_N"/>
</dbReference>
<dbReference type="AlphaFoldDB" id="A0AAW9QNT7"/>
<reference evidence="3 4" key="1">
    <citation type="submission" date="2024-01" db="EMBL/GenBank/DDBJ databases">
        <title>Genomic insights into the taxonomy and metabolism of the cyanobacterium Pannus brasiliensis CCIBt3594.</title>
        <authorList>
            <person name="Machado M."/>
            <person name="Botero N.B."/>
            <person name="Andreote A.P.D."/>
            <person name="Feitosa A.M.T."/>
            <person name="Popin R."/>
            <person name="Sivonen K."/>
            <person name="Fiore M.F."/>
        </authorList>
    </citation>
    <scope>NUCLEOTIDE SEQUENCE [LARGE SCALE GENOMIC DNA]</scope>
    <source>
        <strain evidence="3 4">CCIBt3594</strain>
    </source>
</reference>
<dbReference type="PANTHER" id="PTHR12526:SF630">
    <property type="entry name" value="GLYCOSYLTRANSFERASE"/>
    <property type="match status" value="1"/>
</dbReference>
<accession>A0AAW9QNT7</accession>
<dbReference type="GO" id="GO:0016757">
    <property type="term" value="F:glycosyltransferase activity"/>
    <property type="evidence" value="ECO:0007669"/>
    <property type="project" value="InterPro"/>
</dbReference>
<evidence type="ECO:0000259" key="1">
    <source>
        <dbReference type="Pfam" id="PF00534"/>
    </source>
</evidence>
<evidence type="ECO:0000259" key="2">
    <source>
        <dbReference type="Pfam" id="PF13439"/>
    </source>
</evidence>
<gene>
    <name evidence="3" type="ORF">V0288_16595</name>
</gene>
<evidence type="ECO:0000313" key="4">
    <source>
        <dbReference type="Proteomes" id="UP001328733"/>
    </source>
</evidence>
<comment type="caution">
    <text evidence="3">The sequence shown here is derived from an EMBL/GenBank/DDBJ whole genome shotgun (WGS) entry which is preliminary data.</text>
</comment>
<sequence>MYDMDSTNPANCKLKILFIITRADTIGGAQVHVRDLAIFLKANEHSVLVVTGSEGPLVTELRKHQIDCISCQFFGRQIQPVKDWRTFQFIQKVIHRFQPDIISTHSSKAGVIGRLAARSTKTPCIFTAHGWAFTGGVPEPQRTIYQLIERAIEPLADRIICVSRHDRSIGLAVGMRPERLLAIHNGMPDLPRELEANPCHSNPTRIVMIARFDRQKDQETLLKAFYKIPGAHLDLVGEGPTLERIKKLAKDLGVMDRVKFWGFQANVAKILANAQIFTLISHWEGFPRTTIEAMRAGLPVIVSDVGGASEAVVEGITGYSVPRGDVDVLHQKLLELVSNERLRCKMGAEGRKRYEAEFTFDRMFGKTIEVYRQILKENTINIRDKVVR</sequence>
<dbReference type="CDD" id="cd03808">
    <property type="entry name" value="GT4_CapM-like"/>
    <property type="match status" value="1"/>
</dbReference>
<dbReference type="Pfam" id="PF00534">
    <property type="entry name" value="Glycos_transf_1"/>
    <property type="match status" value="1"/>
</dbReference>